<feature type="active site" description="Nucleophile" evidence="6">
    <location>
        <position position="165"/>
    </location>
</feature>
<evidence type="ECO:0000256" key="4">
    <source>
        <dbReference type="ARBA" id="ARBA00023239"/>
    </source>
</evidence>
<dbReference type="GO" id="GO:0046872">
    <property type="term" value="F:metal ion binding"/>
    <property type="evidence" value="ECO:0007669"/>
    <property type="project" value="UniProtKB-KW"/>
</dbReference>
<keyword evidence="1 6" id="KW-0479">Metal-binding</keyword>
<name>A0A3S0V740_9PROT</name>
<protein>
    <recommendedName>
        <fullName evidence="6">Pseudouridine-5'-phosphate glycosidase</fullName>
        <shortName evidence="6">PsiMP glycosidase</shortName>
        <ecNumber evidence="6">4.2.1.70</ecNumber>
    </recommendedName>
</protein>
<dbReference type="Pfam" id="PF04227">
    <property type="entry name" value="Indigoidine_A"/>
    <property type="match status" value="1"/>
</dbReference>
<dbReference type="Proteomes" id="UP000280346">
    <property type="component" value="Unassembled WGS sequence"/>
</dbReference>
<dbReference type="InterPro" id="IPR022830">
    <property type="entry name" value="Indigdn_synthA-like"/>
</dbReference>
<dbReference type="SUPFAM" id="SSF110581">
    <property type="entry name" value="Indigoidine synthase A-like"/>
    <property type="match status" value="1"/>
</dbReference>
<keyword evidence="5 6" id="KW-0326">Glycosidase</keyword>
<dbReference type="Gene3D" id="3.40.1790.10">
    <property type="entry name" value="Indigoidine synthase domain"/>
    <property type="match status" value="1"/>
</dbReference>
<feature type="active site" description="Proton donor" evidence="6">
    <location>
        <position position="30"/>
    </location>
</feature>
<dbReference type="GO" id="GO:0046113">
    <property type="term" value="P:nucleobase catabolic process"/>
    <property type="evidence" value="ECO:0007669"/>
    <property type="project" value="UniProtKB-UniRule"/>
</dbReference>
<comment type="cofactor">
    <cofactor evidence="6">
        <name>Mn(2+)</name>
        <dbReference type="ChEBI" id="CHEBI:29035"/>
    </cofactor>
    <text evidence="6">Binds 1 Mn(2+) ion per subunit.</text>
</comment>
<dbReference type="EC" id="4.2.1.70" evidence="6"/>
<keyword evidence="2 6" id="KW-0378">Hydrolase</keyword>
<proteinExistence type="inferred from homology"/>
<dbReference type="OrthoDB" id="9805870at2"/>
<comment type="function">
    <text evidence="6">Catalyzes the reversible cleavage of pseudouridine 5'-phosphate (PsiMP) to ribose 5-phosphate and uracil. Functions biologically in the cleavage direction, as part of a pseudouridine degradation pathway.</text>
</comment>
<evidence type="ECO:0000313" key="8">
    <source>
        <dbReference type="Proteomes" id="UP000280346"/>
    </source>
</evidence>
<evidence type="ECO:0000256" key="5">
    <source>
        <dbReference type="ARBA" id="ARBA00023295"/>
    </source>
</evidence>
<accession>A0A3S0V740</accession>
<evidence type="ECO:0000256" key="2">
    <source>
        <dbReference type="ARBA" id="ARBA00022801"/>
    </source>
</evidence>
<evidence type="ECO:0000256" key="6">
    <source>
        <dbReference type="HAMAP-Rule" id="MF_01876"/>
    </source>
</evidence>
<feature type="binding site" evidence="6">
    <location>
        <position position="92"/>
    </location>
    <ligand>
        <name>substrate</name>
    </ligand>
</feature>
<dbReference type="AlphaFoldDB" id="A0A3S0V740"/>
<keyword evidence="4 6" id="KW-0456">Lyase</keyword>
<comment type="similarity">
    <text evidence="6">Belongs to the pseudouridine-5'-phosphate glycosidase family.</text>
</comment>
<sequence>MPNHLTQGRLTLTPEIADALAGNRPVVALESTVISHGMPYPKNLETARALEAEVRGAGAVPATIAVMDGRIRVGLDDDALERLASAGPAAWKLSRRDLPVALAVGALGATTVAATMIAARMAGIAVFATGGIGGVHRGAEHSFDVSADLDELARTSVCVVCAGAKSILDLPKTLEVLETRGVPVLGFGTGEFPAFYSRRSGLPVSHRCDNVTEVANILRTKWELGLEGGVLLANPIPLADELDADAMEDAIGRALADADAKGIKGKDVTPHLLAALERLTGGRSLTANMALIRDNARVAAGVAAAYAALEKPNG</sequence>
<gene>
    <name evidence="6" type="primary">psuG</name>
    <name evidence="7" type="ORF">EJ913_08425</name>
</gene>
<organism evidence="7 8">
    <name type="scientific">Azospirillum doebereinerae</name>
    <dbReference type="NCBI Taxonomy" id="92933"/>
    <lineage>
        <taxon>Bacteria</taxon>
        <taxon>Pseudomonadati</taxon>
        <taxon>Pseudomonadota</taxon>
        <taxon>Alphaproteobacteria</taxon>
        <taxon>Rhodospirillales</taxon>
        <taxon>Azospirillaceae</taxon>
        <taxon>Azospirillum</taxon>
    </lineage>
</organism>
<evidence type="ECO:0000313" key="7">
    <source>
        <dbReference type="EMBL" id="RUQ73678.1"/>
    </source>
</evidence>
<reference evidence="7 8" key="1">
    <citation type="submission" date="2018-12" db="EMBL/GenBank/DDBJ databases">
        <authorList>
            <person name="Yang Y."/>
        </authorList>
    </citation>
    <scope>NUCLEOTIDE SEQUENCE [LARGE SCALE GENOMIC DNA]</scope>
    <source>
        <strain evidence="7 8">GSF71</strain>
    </source>
</reference>
<keyword evidence="3 6" id="KW-0464">Manganese</keyword>
<evidence type="ECO:0000256" key="3">
    <source>
        <dbReference type="ARBA" id="ARBA00023211"/>
    </source>
</evidence>
<feature type="binding site" evidence="6">
    <location>
        <position position="112"/>
    </location>
    <ligand>
        <name>substrate</name>
    </ligand>
</feature>
<dbReference type="GO" id="GO:0016798">
    <property type="term" value="F:hydrolase activity, acting on glycosyl bonds"/>
    <property type="evidence" value="ECO:0007669"/>
    <property type="project" value="UniProtKB-KW"/>
</dbReference>
<dbReference type="InterPro" id="IPR007342">
    <property type="entry name" value="PsuG"/>
</dbReference>
<comment type="catalytic activity">
    <reaction evidence="6">
        <text>D-ribose 5-phosphate + uracil = psi-UMP + H2O</text>
        <dbReference type="Rhea" id="RHEA:18337"/>
        <dbReference type="ChEBI" id="CHEBI:15377"/>
        <dbReference type="ChEBI" id="CHEBI:17568"/>
        <dbReference type="ChEBI" id="CHEBI:58380"/>
        <dbReference type="ChEBI" id="CHEBI:78346"/>
        <dbReference type="EC" id="4.2.1.70"/>
    </reaction>
</comment>
<dbReference type="PANTHER" id="PTHR42909:SF1">
    <property type="entry name" value="CARBOHYDRATE KINASE PFKB DOMAIN-CONTAINING PROTEIN"/>
    <property type="match status" value="1"/>
</dbReference>
<dbReference type="RefSeq" id="WP_126996713.1">
    <property type="nucleotide sequence ID" value="NZ_CP173190.1"/>
</dbReference>
<comment type="subunit">
    <text evidence="6">Homotrimer.</text>
</comment>
<dbReference type="GO" id="GO:0005737">
    <property type="term" value="C:cytoplasm"/>
    <property type="evidence" value="ECO:0007669"/>
    <property type="project" value="TreeGrafter"/>
</dbReference>
<evidence type="ECO:0000256" key="1">
    <source>
        <dbReference type="ARBA" id="ARBA00022723"/>
    </source>
</evidence>
<dbReference type="EMBL" id="RZIJ01000005">
    <property type="protein sequence ID" value="RUQ73678.1"/>
    <property type="molecule type" value="Genomic_DNA"/>
</dbReference>
<keyword evidence="8" id="KW-1185">Reference proteome</keyword>
<comment type="caution">
    <text evidence="7">The sequence shown here is derived from an EMBL/GenBank/DDBJ whole genome shotgun (WGS) entry which is preliminary data.</text>
</comment>
<feature type="binding site" evidence="6">
    <location>
        <position position="144"/>
    </location>
    <ligand>
        <name>Mn(2+)</name>
        <dbReference type="ChEBI" id="CHEBI:29035"/>
    </ligand>
</feature>
<dbReference type="HAMAP" id="MF_01876">
    <property type="entry name" value="PsiMP_glycosidase"/>
    <property type="match status" value="1"/>
</dbReference>
<dbReference type="PANTHER" id="PTHR42909">
    <property type="entry name" value="ZGC:136858"/>
    <property type="match status" value="1"/>
</dbReference>
<dbReference type="GO" id="GO:0004730">
    <property type="term" value="F:pseudouridylate synthase activity"/>
    <property type="evidence" value="ECO:0007669"/>
    <property type="project" value="UniProtKB-UniRule"/>
</dbReference>
<feature type="binding site" evidence="6">
    <location>
        <begin position="146"/>
        <end position="148"/>
    </location>
    <ligand>
        <name>substrate</name>
    </ligand>
</feature>